<reference evidence="3 4" key="1">
    <citation type="submission" date="2022-11" db="EMBL/GenBank/DDBJ databases">
        <title>Whole genome sequence of Eschrichtius robustus ER-17-0199.</title>
        <authorList>
            <person name="Bruniche-Olsen A."/>
            <person name="Black A.N."/>
            <person name="Fields C.J."/>
            <person name="Walden K."/>
            <person name="Dewoody J.A."/>
        </authorList>
    </citation>
    <scope>NUCLEOTIDE SEQUENCE [LARGE SCALE GENOMIC DNA]</scope>
    <source>
        <strain evidence="3">ER-17-0199</strain>
        <tissue evidence="3">Blubber</tissue>
    </source>
</reference>
<evidence type="ECO:0000256" key="2">
    <source>
        <dbReference type="ARBA" id="ARBA00023134"/>
    </source>
</evidence>
<dbReference type="Proteomes" id="UP001159641">
    <property type="component" value="Unassembled WGS sequence"/>
</dbReference>
<sequence>MTDYELSTNRCISSLFFSGLSILIQNVKEKWVPEITYHCPKTPFMLTGTQIDLRDDPFTIEKLARNKQNPITPEAAEKLAGDLKAVKHVECSALTQKGLKNVFNNGILAALEPPELKSRRCVLL</sequence>
<dbReference type="GO" id="GO:0005525">
    <property type="term" value="F:GTP binding"/>
    <property type="evidence" value="ECO:0007669"/>
    <property type="project" value="UniProtKB-KW"/>
</dbReference>
<accession>A0AB34H2X6</accession>
<dbReference type="SUPFAM" id="SSF52540">
    <property type="entry name" value="P-loop containing nucleoside triphosphate hydrolases"/>
    <property type="match status" value="1"/>
</dbReference>
<dbReference type="InterPro" id="IPR027417">
    <property type="entry name" value="P-loop_NTPase"/>
</dbReference>
<keyword evidence="1" id="KW-0547">Nucleotide-binding</keyword>
<dbReference type="EMBL" id="JAIQCJ010002014">
    <property type="protein sequence ID" value="KAJ8785421.1"/>
    <property type="molecule type" value="Genomic_DNA"/>
</dbReference>
<dbReference type="GO" id="GO:0007264">
    <property type="term" value="P:small GTPase-mediated signal transduction"/>
    <property type="evidence" value="ECO:0007669"/>
    <property type="project" value="InterPro"/>
</dbReference>
<organism evidence="3 4">
    <name type="scientific">Eschrichtius robustus</name>
    <name type="common">California gray whale</name>
    <name type="synonym">Eschrichtius gibbosus</name>
    <dbReference type="NCBI Taxonomy" id="9764"/>
    <lineage>
        <taxon>Eukaryota</taxon>
        <taxon>Metazoa</taxon>
        <taxon>Chordata</taxon>
        <taxon>Craniata</taxon>
        <taxon>Vertebrata</taxon>
        <taxon>Euteleostomi</taxon>
        <taxon>Mammalia</taxon>
        <taxon>Eutheria</taxon>
        <taxon>Laurasiatheria</taxon>
        <taxon>Artiodactyla</taxon>
        <taxon>Whippomorpha</taxon>
        <taxon>Cetacea</taxon>
        <taxon>Mysticeti</taxon>
        <taxon>Eschrichtiidae</taxon>
        <taxon>Eschrichtius</taxon>
    </lineage>
</organism>
<keyword evidence="4" id="KW-1185">Reference proteome</keyword>
<dbReference type="PANTHER" id="PTHR24072">
    <property type="entry name" value="RHO FAMILY GTPASE"/>
    <property type="match status" value="1"/>
</dbReference>
<dbReference type="GO" id="GO:0003924">
    <property type="term" value="F:GTPase activity"/>
    <property type="evidence" value="ECO:0007669"/>
    <property type="project" value="InterPro"/>
</dbReference>
<dbReference type="Gene3D" id="3.40.50.300">
    <property type="entry name" value="P-loop containing nucleotide triphosphate hydrolases"/>
    <property type="match status" value="1"/>
</dbReference>
<dbReference type="InterPro" id="IPR005225">
    <property type="entry name" value="Small_GTP-bd"/>
</dbReference>
<dbReference type="AlphaFoldDB" id="A0AB34H2X6"/>
<evidence type="ECO:0000256" key="1">
    <source>
        <dbReference type="ARBA" id="ARBA00022741"/>
    </source>
</evidence>
<dbReference type="SMART" id="SM00174">
    <property type="entry name" value="RHO"/>
    <property type="match status" value="1"/>
</dbReference>
<proteinExistence type="predicted"/>
<keyword evidence="2" id="KW-0342">GTP-binding</keyword>
<comment type="caution">
    <text evidence="3">The sequence shown here is derived from an EMBL/GenBank/DDBJ whole genome shotgun (WGS) entry which is preliminary data.</text>
</comment>
<name>A0AB34H2X6_ESCRO</name>
<evidence type="ECO:0000313" key="3">
    <source>
        <dbReference type="EMBL" id="KAJ8785421.1"/>
    </source>
</evidence>
<dbReference type="InterPro" id="IPR003578">
    <property type="entry name" value="Small_GTPase_Rho"/>
</dbReference>
<gene>
    <name evidence="3" type="ORF">J1605_007018</name>
</gene>
<evidence type="ECO:0000313" key="4">
    <source>
        <dbReference type="Proteomes" id="UP001159641"/>
    </source>
</evidence>
<dbReference type="Pfam" id="PF00071">
    <property type="entry name" value="Ras"/>
    <property type="match status" value="1"/>
</dbReference>
<protein>
    <submittedName>
        <fullName evidence="3">Uncharacterized protein</fullName>
    </submittedName>
</protein>
<dbReference type="NCBIfam" id="TIGR00231">
    <property type="entry name" value="small_GTP"/>
    <property type="match status" value="1"/>
</dbReference>
<dbReference type="InterPro" id="IPR001806">
    <property type="entry name" value="Small_GTPase"/>
</dbReference>